<sequence length="182" mass="20852">FCHSKLTPNTTHLRRHEISNVHIKNIKAAASTPSILQHTNVTENQRKKQRQIRRVELKMCAYICEHNFVFLLMDSLPIFCKNVFTDSDIAKNISMKRKKATQIIVGVLSPYIKGEISRDLQERYWKGGTVKNRFLDLIEVESSTAESLFHSVQELLISKNIHMTNLIGFSADNANVMIGNIK</sequence>
<dbReference type="InParanoid" id="A0A5N4B733"/>
<gene>
    <name evidence="1" type="ORF">PPYR_02338</name>
</gene>
<dbReference type="PANTHER" id="PTHR37162">
    <property type="entry name" value="HAT FAMILY DIMERISATION DOMAINCONTAINING PROTEIN-RELATED"/>
    <property type="match status" value="1"/>
</dbReference>
<dbReference type="EMBL" id="VVIM01000001">
    <property type="protein sequence ID" value="KAB0805368.1"/>
    <property type="molecule type" value="Genomic_DNA"/>
</dbReference>
<evidence type="ECO:0000313" key="1">
    <source>
        <dbReference type="EMBL" id="KAB0805368.1"/>
    </source>
</evidence>
<proteinExistence type="predicted"/>
<evidence type="ECO:0000313" key="2">
    <source>
        <dbReference type="Proteomes" id="UP000327044"/>
    </source>
</evidence>
<feature type="non-terminal residue" evidence="1">
    <location>
        <position position="182"/>
    </location>
</feature>
<keyword evidence="2" id="KW-1185">Reference proteome</keyword>
<dbReference type="Proteomes" id="UP000327044">
    <property type="component" value="Unassembled WGS sequence"/>
</dbReference>
<reference evidence="1 2" key="1">
    <citation type="journal article" date="2018" name="Elife">
        <title>Firefly genomes illuminate parallel origins of bioluminescence in beetles.</title>
        <authorList>
            <person name="Fallon T.R."/>
            <person name="Lower S.E."/>
            <person name="Chang C.H."/>
            <person name="Bessho-Uehara M."/>
            <person name="Martin G.J."/>
            <person name="Bewick A.J."/>
            <person name="Behringer M."/>
            <person name="Debat H.J."/>
            <person name="Wong I."/>
            <person name="Day J.C."/>
            <person name="Suvorov A."/>
            <person name="Silva C.J."/>
            <person name="Stanger-Hall K.F."/>
            <person name="Hall D.W."/>
            <person name="Schmitz R.J."/>
            <person name="Nelson D.R."/>
            <person name="Lewis S.M."/>
            <person name="Shigenobu S."/>
            <person name="Bybee S.M."/>
            <person name="Larracuente A.M."/>
            <person name="Oba Y."/>
            <person name="Weng J.K."/>
        </authorList>
    </citation>
    <scope>NUCLEOTIDE SEQUENCE [LARGE SCALE GENOMIC DNA]</scope>
    <source>
        <strain evidence="1">1611_PpyrPB1</strain>
        <tissue evidence="1">Whole body</tissue>
    </source>
</reference>
<dbReference type="AlphaFoldDB" id="A0A5N4B733"/>
<accession>A0A5N4B733</accession>
<organism evidence="1 2">
    <name type="scientific">Photinus pyralis</name>
    <name type="common">Common eastern firefly</name>
    <name type="synonym">Lampyris pyralis</name>
    <dbReference type="NCBI Taxonomy" id="7054"/>
    <lineage>
        <taxon>Eukaryota</taxon>
        <taxon>Metazoa</taxon>
        <taxon>Ecdysozoa</taxon>
        <taxon>Arthropoda</taxon>
        <taxon>Hexapoda</taxon>
        <taxon>Insecta</taxon>
        <taxon>Pterygota</taxon>
        <taxon>Neoptera</taxon>
        <taxon>Endopterygota</taxon>
        <taxon>Coleoptera</taxon>
        <taxon>Polyphaga</taxon>
        <taxon>Elateriformia</taxon>
        <taxon>Elateroidea</taxon>
        <taxon>Lampyridae</taxon>
        <taxon>Lampyrinae</taxon>
        <taxon>Photinus</taxon>
    </lineage>
</organism>
<comment type="caution">
    <text evidence="1">The sequence shown here is derived from an EMBL/GenBank/DDBJ whole genome shotgun (WGS) entry which is preliminary data.</text>
</comment>
<protein>
    <recommendedName>
        <fullName evidence="3">DUF4371 domain-containing protein</fullName>
    </recommendedName>
</protein>
<evidence type="ECO:0008006" key="3">
    <source>
        <dbReference type="Google" id="ProtNLM"/>
    </source>
</evidence>
<dbReference type="PANTHER" id="PTHR37162:SF1">
    <property type="entry name" value="BED-TYPE DOMAIN-CONTAINING PROTEIN"/>
    <property type="match status" value="1"/>
</dbReference>
<feature type="non-terminal residue" evidence="1">
    <location>
        <position position="1"/>
    </location>
</feature>
<name>A0A5N4B733_PHOPY</name>